<accession>A0A9D1VPC5</accession>
<reference evidence="7" key="1">
    <citation type="journal article" date="2021" name="PeerJ">
        <title>Extensive microbial diversity within the chicken gut microbiome revealed by metagenomics and culture.</title>
        <authorList>
            <person name="Gilroy R."/>
            <person name="Ravi A."/>
            <person name="Getino M."/>
            <person name="Pursley I."/>
            <person name="Horton D.L."/>
            <person name="Alikhan N.F."/>
            <person name="Baker D."/>
            <person name="Gharbi K."/>
            <person name="Hall N."/>
            <person name="Watson M."/>
            <person name="Adriaenssens E.M."/>
            <person name="Foster-Nyarko E."/>
            <person name="Jarju S."/>
            <person name="Secka A."/>
            <person name="Antonio M."/>
            <person name="Oren A."/>
            <person name="Chaudhuri R.R."/>
            <person name="La Ragione R."/>
            <person name="Hildebrand F."/>
            <person name="Pallen M.J."/>
        </authorList>
    </citation>
    <scope>NUCLEOTIDE SEQUENCE</scope>
    <source>
        <strain evidence="7">ChiHjej12B11-1927</strain>
    </source>
</reference>
<evidence type="ECO:0000256" key="4">
    <source>
        <dbReference type="PROSITE-ProRule" id="PRU00169"/>
    </source>
</evidence>
<dbReference type="GO" id="GO:0000160">
    <property type="term" value="P:phosphorelay signal transduction system"/>
    <property type="evidence" value="ECO:0007669"/>
    <property type="project" value="InterPro"/>
</dbReference>
<evidence type="ECO:0000259" key="5">
    <source>
        <dbReference type="PROSITE" id="PS50110"/>
    </source>
</evidence>
<dbReference type="InterPro" id="IPR011006">
    <property type="entry name" value="CheY-like_superfamily"/>
</dbReference>
<keyword evidence="2 4" id="KW-0597">Phosphoprotein</keyword>
<evidence type="ECO:0000313" key="7">
    <source>
        <dbReference type="EMBL" id="HIX39000.1"/>
    </source>
</evidence>
<feature type="modified residue" description="4-aspartylphosphate" evidence="4">
    <location>
        <position position="53"/>
    </location>
</feature>
<dbReference type="PANTHER" id="PTHR44591">
    <property type="entry name" value="STRESS RESPONSE REGULATOR PROTEIN 1"/>
    <property type="match status" value="1"/>
</dbReference>
<evidence type="ECO:0000313" key="8">
    <source>
        <dbReference type="Proteomes" id="UP000824230"/>
    </source>
</evidence>
<comment type="function">
    <text evidence="3">May play the central regulatory role in sporulation. It may be an element of the effector pathway responsible for the activation of sporulation genes in response to nutritional stress. Spo0A may act in concert with spo0H (a sigma factor) to control the expression of some genes that are critical to the sporulation process.</text>
</comment>
<dbReference type="PROSITE" id="PS50110">
    <property type="entry name" value="RESPONSE_REGULATORY"/>
    <property type="match status" value="1"/>
</dbReference>
<comment type="caution">
    <text evidence="7">The sequence shown here is derived from an EMBL/GenBank/DDBJ whole genome shotgun (WGS) entry which is preliminary data.</text>
</comment>
<dbReference type="InterPro" id="IPR050595">
    <property type="entry name" value="Bact_response_regulator"/>
</dbReference>
<name>A0A9D1VPC5_9FIRM</name>
<dbReference type="GO" id="GO:0003723">
    <property type="term" value="F:RNA binding"/>
    <property type="evidence" value="ECO:0007669"/>
    <property type="project" value="InterPro"/>
</dbReference>
<evidence type="ECO:0000259" key="6">
    <source>
        <dbReference type="PROSITE" id="PS50921"/>
    </source>
</evidence>
<dbReference type="PROSITE" id="PS50921">
    <property type="entry name" value="ANTAR"/>
    <property type="match status" value="1"/>
</dbReference>
<feature type="domain" description="ANTAR" evidence="6">
    <location>
        <begin position="124"/>
        <end position="185"/>
    </location>
</feature>
<dbReference type="InterPro" id="IPR005561">
    <property type="entry name" value="ANTAR"/>
</dbReference>
<evidence type="ECO:0000256" key="2">
    <source>
        <dbReference type="ARBA" id="ARBA00022553"/>
    </source>
</evidence>
<dbReference type="PANTHER" id="PTHR44591:SF3">
    <property type="entry name" value="RESPONSE REGULATORY DOMAIN-CONTAINING PROTEIN"/>
    <property type="match status" value="1"/>
</dbReference>
<dbReference type="InterPro" id="IPR036388">
    <property type="entry name" value="WH-like_DNA-bd_sf"/>
</dbReference>
<organism evidence="7 8">
    <name type="scientific">Candidatus Blautia pullistercoris</name>
    <dbReference type="NCBI Taxonomy" id="2838499"/>
    <lineage>
        <taxon>Bacteria</taxon>
        <taxon>Bacillati</taxon>
        <taxon>Bacillota</taxon>
        <taxon>Clostridia</taxon>
        <taxon>Lachnospirales</taxon>
        <taxon>Lachnospiraceae</taxon>
        <taxon>Blautia</taxon>
    </lineage>
</organism>
<proteinExistence type="predicted"/>
<dbReference type="InterPro" id="IPR001789">
    <property type="entry name" value="Sig_transdc_resp-reg_receiver"/>
</dbReference>
<dbReference type="PIRSF" id="PIRSF036382">
    <property type="entry name" value="RR_antiterm"/>
    <property type="match status" value="1"/>
</dbReference>
<dbReference type="InterPro" id="IPR008327">
    <property type="entry name" value="Sig_transdc_resp-reg_antiterm"/>
</dbReference>
<dbReference type="Pfam" id="PF00072">
    <property type="entry name" value="Response_reg"/>
    <property type="match status" value="1"/>
</dbReference>
<feature type="domain" description="Response regulatory" evidence="5">
    <location>
        <begin position="3"/>
        <end position="118"/>
    </location>
</feature>
<dbReference type="Proteomes" id="UP000824230">
    <property type="component" value="Unassembled WGS sequence"/>
</dbReference>
<reference evidence="7" key="2">
    <citation type="submission" date="2021-04" db="EMBL/GenBank/DDBJ databases">
        <authorList>
            <person name="Gilroy R."/>
        </authorList>
    </citation>
    <scope>NUCLEOTIDE SEQUENCE</scope>
    <source>
        <strain evidence="7">ChiHjej12B11-1927</strain>
    </source>
</reference>
<dbReference type="AlphaFoldDB" id="A0A9D1VPC5"/>
<dbReference type="Gene3D" id="3.40.50.2300">
    <property type="match status" value="1"/>
</dbReference>
<sequence>MMRVIVADDEPLIRMDLREILERQGYEVVAEAADGFDVVECCKKEHPDLVIMDVKMPLLDGITAAKIIGQENLAQTVVLLTAYCDREFIEEAKEANVAGYFVKPVNERTFLPGLEIAIERSRKMAMLEKEYEHVNERLERRTLVEQAKGLVMSQKGISEQEAYDYIRNISRTKNISMKRVAEIILMRRGQ</sequence>
<dbReference type="SUPFAM" id="SSF52172">
    <property type="entry name" value="CheY-like"/>
    <property type="match status" value="1"/>
</dbReference>
<evidence type="ECO:0000256" key="3">
    <source>
        <dbReference type="ARBA" id="ARBA00024867"/>
    </source>
</evidence>
<protein>
    <recommendedName>
        <fullName evidence="1">Stage 0 sporulation protein A homolog</fullName>
    </recommendedName>
</protein>
<evidence type="ECO:0000256" key="1">
    <source>
        <dbReference type="ARBA" id="ARBA00018672"/>
    </source>
</evidence>
<dbReference type="SMART" id="SM00448">
    <property type="entry name" value="REC"/>
    <property type="match status" value="1"/>
</dbReference>
<gene>
    <name evidence="7" type="ORF">H9738_14230</name>
</gene>
<dbReference type="SMART" id="SM01012">
    <property type="entry name" value="ANTAR"/>
    <property type="match status" value="1"/>
</dbReference>
<dbReference type="EMBL" id="DXFG01000326">
    <property type="protein sequence ID" value="HIX39000.1"/>
    <property type="molecule type" value="Genomic_DNA"/>
</dbReference>
<dbReference type="Gene3D" id="1.10.10.10">
    <property type="entry name" value="Winged helix-like DNA-binding domain superfamily/Winged helix DNA-binding domain"/>
    <property type="match status" value="1"/>
</dbReference>
<dbReference type="Pfam" id="PF03861">
    <property type="entry name" value="ANTAR"/>
    <property type="match status" value="1"/>
</dbReference>